<dbReference type="InterPro" id="IPR035901">
    <property type="entry name" value="GIY-YIG_endonuc_sf"/>
</dbReference>
<dbReference type="Gene3D" id="3.40.1440.10">
    <property type="entry name" value="GIY-YIG endonuclease"/>
    <property type="match status" value="1"/>
</dbReference>
<accession>A0A177ZQW4</accession>
<reference evidence="2 3" key="1">
    <citation type="submission" date="2015-05" db="EMBL/GenBank/DDBJ databases">
        <title>Comparison of genome.</title>
        <authorList>
            <person name="Zheng Z."/>
            <person name="Sun M."/>
        </authorList>
    </citation>
    <scope>NUCLEOTIDE SEQUENCE [LARGE SCALE GENOMIC DNA]</scope>
    <source>
        <strain evidence="2 3">G25-74</strain>
    </source>
</reference>
<dbReference type="PROSITE" id="PS50164">
    <property type="entry name" value="GIY_YIG"/>
    <property type="match status" value="1"/>
</dbReference>
<dbReference type="Proteomes" id="UP000077881">
    <property type="component" value="Unassembled WGS sequence"/>
</dbReference>
<dbReference type="InterPro" id="IPR000305">
    <property type="entry name" value="GIY-YIG_endonuc"/>
</dbReference>
<dbReference type="EMBL" id="LDJR01000052">
    <property type="protein sequence ID" value="OAK70154.1"/>
    <property type="molecule type" value="Genomic_DNA"/>
</dbReference>
<protein>
    <recommendedName>
        <fullName evidence="1">GIY-YIG domain-containing protein</fullName>
    </recommendedName>
</protein>
<evidence type="ECO:0000313" key="3">
    <source>
        <dbReference type="Proteomes" id="UP000077881"/>
    </source>
</evidence>
<evidence type="ECO:0000259" key="1">
    <source>
        <dbReference type="PROSITE" id="PS50164"/>
    </source>
</evidence>
<feature type="domain" description="GIY-YIG" evidence="1">
    <location>
        <begin position="34"/>
        <end position="110"/>
    </location>
</feature>
<dbReference type="PATRIC" id="fig|217031.6.peg.2886"/>
<dbReference type="AlphaFoldDB" id="A0A177ZQW4"/>
<evidence type="ECO:0000313" key="2">
    <source>
        <dbReference type="EMBL" id="OAK70154.1"/>
    </source>
</evidence>
<organism evidence="2 3">
    <name type="scientific">Lederbergia galactosidilytica</name>
    <dbReference type="NCBI Taxonomy" id="217031"/>
    <lineage>
        <taxon>Bacteria</taxon>
        <taxon>Bacillati</taxon>
        <taxon>Bacillota</taxon>
        <taxon>Bacilli</taxon>
        <taxon>Bacillales</taxon>
        <taxon>Bacillaceae</taxon>
        <taxon>Lederbergia</taxon>
    </lineage>
</organism>
<sequence>MSNSARDIDRLKYHVKQLIKDNSHREVTPQTKYKTSGIYMIYIENFTDDKVVPIYIGQSKDIQRRYKQHYSEILALNRWNVNTKLNKYFKEHKLVYGRCLSEKQCVQFVA</sequence>
<name>A0A177ZQW4_9BACI</name>
<comment type="caution">
    <text evidence="2">The sequence shown here is derived from an EMBL/GenBank/DDBJ whole genome shotgun (WGS) entry which is preliminary data.</text>
</comment>
<proteinExistence type="predicted"/>
<gene>
    <name evidence="2" type="ORF">ABB05_13365</name>
</gene>
<keyword evidence="3" id="KW-1185">Reference proteome</keyword>